<reference evidence="4" key="1">
    <citation type="submission" date="2019-01" db="EMBL/GenBank/DDBJ databases">
        <title>Draft genome sequences of three monokaryotic isolates of the white-rot basidiomycete fungus Dichomitus squalens.</title>
        <authorList>
            <consortium name="DOE Joint Genome Institute"/>
            <person name="Lopez S.C."/>
            <person name="Andreopoulos B."/>
            <person name="Pangilinan J."/>
            <person name="Lipzen A."/>
            <person name="Riley R."/>
            <person name="Ahrendt S."/>
            <person name="Ng V."/>
            <person name="Barry K."/>
            <person name="Daum C."/>
            <person name="Grigoriev I.V."/>
            <person name="Hilden K.S."/>
            <person name="Makela M.R."/>
            <person name="de Vries R.P."/>
        </authorList>
    </citation>
    <scope>NUCLEOTIDE SEQUENCE [LARGE SCALE GENOMIC DNA]</scope>
    <source>
        <strain evidence="4">OM18370.1</strain>
    </source>
</reference>
<feature type="compositionally biased region" description="Basic residues" evidence="2">
    <location>
        <begin position="664"/>
        <end position="673"/>
    </location>
</feature>
<dbReference type="EMBL" id="ML143487">
    <property type="protein sequence ID" value="TBU24118.1"/>
    <property type="molecule type" value="Genomic_DNA"/>
</dbReference>
<feature type="region of interest" description="Disordered" evidence="2">
    <location>
        <begin position="360"/>
        <end position="444"/>
    </location>
</feature>
<gene>
    <name evidence="4" type="ORF">BD311DRAFT_38870</name>
</gene>
<accession>A0A4Q9MCP6</accession>
<evidence type="ECO:0000259" key="3">
    <source>
        <dbReference type="PROSITE" id="PS50157"/>
    </source>
</evidence>
<feature type="region of interest" description="Disordered" evidence="2">
    <location>
        <begin position="42"/>
        <end position="61"/>
    </location>
</feature>
<sequence length="695" mass="76832">MMAATTSHSASYIHRSHPLLSSNGDTSFSPAMLERLRRPDGYSRNLPLARTRGSEYSTSHSHSRSYFYEKADAHVSPETSSESPSPRETRVTLPPLRQPTRSPMQSISFATTTSATSTWAMSPSAYSPSSTRSSSPVSRSRIQPREEYRAKIESEQGAAISPRDPDLDSWVIAQQKALAMIPPRPTPQVIHPRASISPDRHRSRAASPLWHPYPYPAAFTAERHAYRERQDSWSPEPDGWQYLPPLRNLQPSRAASPEFVQGSSSAVFSAPSRSPSPSPSVSSYSTNEASGRTDTDPTDEDDPVKVEPECIKLPPLRTMFPDAAPGWCTHHSWNGSERSSTSSVHRDALNPLSRSAVTLSSSAEYSARWRPRSPFRDDGDGDLPAQVSDLRSSISHETSNSPVTVSTRTQWRTQQGPASTRGRPAPVERIPSVGTAHTAELPVMSPTPKKYRFVTSKPVGTNAELREELDERRRPVTVSPSGTKRRHPGTSSPSESSVDAPSPPETPEEEEDGPRKRRQGQGQLPYEGSFPAEPGSNARLVRSPRGAIVPAYHYDTERALKCAFPQCGAVLTGKKSETASHMRSHFLQAVEETLECPWPVEGEDGQKACCGMAFKDSANFGRHVSSKHIKAEEYQCNRCGRPFARRDAALRHMKTLCRVDGSGPKRKNEKKPKTKTEEFEEGEYREATTLQWLAC</sequence>
<keyword evidence="1" id="KW-0479">Metal-binding</keyword>
<dbReference type="AlphaFoldDB" id="A0A4Q9MCP6"/>
<feature type="region of interest" description="Disordered" evidence="2">
    <location>
        <begin position="462"/>
        <end position="541"/>
    </location>
</feature>
<feature type="domain" description="C2H2-type" evidence="3">
    <location>
        <begin position="634"/>
        <end position="664"/>
    </location>
</feature>
<dbReference type="Pfam" id="PF00096">
    <property type="entry name" value="zf-C2H2"/>
    <property type="match status" value="1"/>
</dbReference>
<dbReference type="OrthoDB" id="2753773at2759"/>
<proteinExistence type="predicted"/>
<keyword evidence="1" id="KW-0862">Zinc</keyword>
<evidence type="ECO:0000256" key="2">
    <source>
        <dbReference type="SAM" id="MobiDB-lite"/>
    </source>
</evidence>
<feature type="region of interest" description="Disordered" evidence="2">
    <location>
        <begin position="265"/>
        <end position="306"/>
    </location>
</feature>
<feature type="region of interest" description="Disordered" evidence="2">
    <location>
        <begin position="71"/>
        <end position="145"/>
    </location>
</feature>
<dbReference type="PROSITE" id="PS50157">
    <property type="entry name" value="ZINC_FINGER_C2H2_2"/>
    <property type="match status" value="1"/>
</dbReference>
<feature type="region of interest" description="Disordered" evidence="2">
    <location>
        <begin position="659"/>
        <end position="682"/>
    </location>
</feature>
<protein>
    <recommendedName>
        <fullName evidence="3">C2H2-type domain-containing protein</fullName>
    </recommendedName>
</protein>
<evidence type="ECO:0000313" key="4">
    <source>
        <dbReference type="EMBL" id="TBU24118.1"/>
    </source>
</evidence>
<keyword evidence="1" id="KW-0863">Zinc-finger</keyword>
<dbReference type="GO" id="GO:0008270">
    <property type="term" value="F:zinc ion binding"/>
    <property type="evidence" value="ECO:0007669"/>
    <property type="project" value="UniProtKB-KW"/>
</dbReference>
<feature type="compositionally biased region" description="Low complexity" evidence="2">
    <location>
        <begin position="265"/>
        <end position="285"/>
    </location>
</feature>
<evidence type="ECO:0000256" key="1">
    <source>
        <dbReference type="PROSITE-ProRule" id="PRU00042"/>
    </source>
</evidence>
<dbReference type="SUPFAM" id="SSF57667">
    <property type="entry name" value="beta-beta-alpha zinc fingers"/>
    <property type="match status" value="1"/>
</dbReference>
<name>A0A4Q9MCP6_9APHY</name>
<dbReference type="InterPro" id="IPR013087">
    <property type="entry name" value="Znf_C2H2_type"/>
</dbReference>
<feature type="region of interest" description="Disordered" evidence="2">
    <location>
        <begin position="183"/>
        <end position="208"/>
    </location>
</feature>
<organism evidence="4">
    <name type="scientific">Dichomitus squalens</name>
    <dbReference type="NCBI Taxonomy" id="114155"/>
    <lineage>
        <taxon>Eukaryota</taxon>
        <taxon>Fungi</taxon>
        <taxon>Dikarya</taxon>
        <taxon>Basidiomycota</taxon>
        <taxon>Agaricomycotina</taxon>
        <taxon>Agaricomycetes</taxon>
        <taxon>Polyporales</taxon>
        <taxon>Polyporaceae</taxon>
        <taxon>Dichomitus</taxon>
    </lineage>
</organism>
<feature type="compositionally biased region" description="Low complexity" evidence="2">
    <location>
        <begin position="491"/>
        <end position="500"/>
    </location>
</feature>
<dbReference type="Proteomes" id="UP000292957">
    <property type="component" value="Unassembled WGS sequence"/>
</dbReference>
<dbReference type="InterPro" id="IPR036236">
    <property type="entry name" value="Znf_C2H2_sf"/>
</dbReference>
<feature type="compositionally biased region" description="Polar residues" evidence="2">
    <location>
        <begin position="389"/>
        <end position="418"/>
    </location>
</feature>
<feature type="compositionally biased region" description="Low complexity" evidence="2">
    <location>
        <begin position="106"/>
        <end position="141"/>
    </location>
</feature>
<feature type="compositionally biased region" description="Basic and acidic residues" evidence="2">
    <location>
        <begin position="464"/>
        <end position="474"/>
    </location>
</feature>
<dbReference type="Gene3D" id="3.30.160.60">
    <property type="entry name" value="Classic Zinc Finger"/>
    <property type="match status" value="1"/>
</dbReference>